<proteinExistence type="inferred from homology"/>
<comment type="similarity">
    <text evidence="1">Belongs to the plant LTP family.</text>
</comment>
<dbReference type="AlphaFoldDB" id="A0A453D1A7"/>
<evidence type="ECO:0000256" key="1">
    <source>
        <dbReference type="RuleBase" id="RU000628"/>
    </source>
</evidence>
<keyword evidence="1" id="KW-0813">Transport</keyword>
<sequence length="168" mass="17413">MARVALLAVFAVLAALAVAEMASGAVTCGDVTSAIAPCMSYATGQASSPSAGCCSGVRTLNGKASTSADRQAACRCLKNLAGSFKGISMGNAANIPGECGVSVSFPINNNVKFAAFTKLSTSIIIQQAGWPTRCLRLLLSACVRCCFLHVFDLHLLPLLQIEQITDRI</sequence>
<accession>A0A453D1A7</accession>
<evidence type="ECO:0000313" key="5">
    <source>
        <dbReference type="Proteomes" id="UP000015105"/>
    </source>
</evidence>
<reference evidence="4" key="4">
    <citation type="submission" date="2019-03" db="UniProtKB">
        <authorList>
            <consortium name="EnsemblPlants"/>
        </authorList>
    </citation>
    <scope>IDENTIFICATION</scope>
</reference>
<feature type="chain" id="PRO_5019285683" description="Non-specific lipid-transfer protein" evidence="2">
    <location>
        <begin position="20"/>
        <end position="168"/>
    </location>
</feature>
<protein>
    <recommendedName>
        <fullName evidence="1">Non-specific lipid-transfer protein</fullName>
    </recommendedName>
</protein>
<comment type="function">
    <text evidence="1">Plant non-specific lipid-transfer proteins transfer phospholipids as well as galactolipids across membranes. May play a role in wax or cutin deposition in the cell walls of expanding epidermal cells and certain secretory tissues.</text>
</comment>
<dbReference type="GO" id="GO:0008289">
    <property type="term" value="F:lipid binding"/>
    <property type="evidence" value="ECO:0007669"/>
    <property type="project" value="UniProtKB-KW"/>
</dbReference>
<feature type="domain" description="Bifunctional inhibitor/plant lipid transfer protein/seed storage helical" evidence="3">
    <location>
        <begin position="28"/>
        <end position="113"/>
    </location>
</feature>
<reference evidence="4" key="3">
    <citation type="journal article" date="2017" name="Nature">
        <title>Genome sequence of the progenitor of the wheat D genome Aegilops tauschii.</title>
        <authorList>
            <person name="Luo M.C."/>
            <person name="Gu Y.Q."/>
            <person name="Puiu D."/>
            <person name="Wang H."/>
            <person name="Twardziok S.O."/>
            <person name="Deal K.R."/>
            <person name="Huo N."/>
            <person name="Zhu T."/>
            <person name="Wang L."/>
            <person name="Wang Y."/>
            <person name="McGuire P.E."/>
            <person name="Liu S."/>
            <person name="Long H."/>
            <person name="Ramasamy R.K."/>
            <person name="Rodriguez J.C."/>
            <person name="Van S.L."/>
            <person name="Yuan L."/>
            <person name="Wang Z."/>
            <person name="Xia Z."/>
            <person name="Xiao L."/>
            <person name="Anderson O.D."/>
            <person name="Ouyang S."/>
            <person name="Liang Y."/>
            <person name="Zimin A.V."/>
            <person name="Pertea G."/>
            <person name="Qi P."/>
            <person name="Bennetzen J.L."/>
            <person name="Dai X."/>
            <person name="Dawson M.W."/>
            <person name="Muller H.G."/>
            <person name="Kugler K."/>
            <person name="Rivarola-Duarte L."/>
            <person name="Spannagl M."/>
            <person name="Mayer K.F.X."/>
            <person name="Lu F.H."/>
            <person name="Bevan M.W."/>
            <person name="Leroy P."/>
            <person name="Li P."/>
            <person name="You F.M."/>
            <person name="Sun Q."/>
            <person name="Liu Z."/>
            <person name="Lyons E."/>
            <person name="Wicker T."/>
            <person name="Salzberg S.L."/>
            <person name="Devos K.M."/>
            <person name="Dvorak J."/>
        </authorList>
    </citation>
    <scope>NUCLEOTIDE SEQUENCE [LARGE SCALE GENOMIC DNA]</scope>
    <source>
        <strain evidence="4">cv. AL8/78</strain>
    </source>
</reference>
<dbReference type="Pfam" id="PF00234">
    <property type="entry name" value="Tryp_alpha_amyl"/>
    <property type="match status" value="1"/>
</dbReference>
<reference evidence="4" key="5">
    <citation type="journal article" date="2021" name="G3 (Bethesda)">
        <title>Aegilops tauschii genome assembly Aet v5.0 features greater sequence contiguity and improved annotation.</title>
        <authorList>
            <person name="Wang L."/>
            <person name="Zhu T."/>
            <person name="Rodriguez J.C."/>
            <person name="Deal K.R."/>
            <person name="Dubcovsky J."/>
            <person name="McGuire P.E."/>
            <person name="Lux T."/>
            <person name="Spannagl M."/>
            <person name="Mayer K.F.X."/>
            <person name="Baldrich P."/>
            <person name="Meyers B.C."/>
            <person name="Huo N."/>
            <person name="Gu Y.Q."/>
            <person name="Zhou H."/>
            <person name="Devos K.M."/>
            <person name="Bennetzen J.L."/>
            <person name="Unver T."/>
            <person name="Budak H."/>
            <person name="Gulick P.J."/>
            <person name="Galiba G."/>
            <person name="Kalapos B."/>
            <person name="Nelson D.R."/>
            <person name="Li P."/>
            <person name="You F.M."/>
            <person name="Luo M.C."/>
            <person name="Dvorak J."/>
        </authorList>
    </citation>
    <scope>NUCLEOTIDE SEQUENCE [LARGE SCALE GENOMIC DNA]</scope>
    <source>
        <strain evidence="4">cv. AL8/78</strain>
    </source>
</reference>
<dbReference type="Gramene" id="AET2Gv21053400.1">
    <property type="protein sequence ID" value="AET2Gv21053400.1"/>
    <property type="gene ID" value="AET2Gv21053400"/>
</dbReference>
<name>A0A453D1A7_AEGTS</name>
<dbReference type="SMART" id="SM00499">
    <property type="entry name" value="AAI"/>
    <property type="match status" value="1"/>
</dbReference>
<dbReference type="InterPro" id="IPR016140">
    <property type="entry name" value="Bifunc_inhib/LTP/seed_store"/>
</dbReference>
<dbReference type="Proteomes" id="UP000015105">
    <property type="component" value="Chromosome 2D"/>
</dbReference>
<dbReference type="CDD" id="cd01960">
    <property type="entry name" value="nsLTP1"/>
    <property type="match status" value="1"/>
</dbReference>
<feature type="signal peptide" evidence="2">
    <location>
        <begin position="1"/>
        <end position="19"/>
    </location>
</feature>
<reference evidence="5" key="2">
    <citation type="journal article" date="2017" name="Nat. Plants">
        <title>The Aegilops tauschii genome reveals multiple impacts of transposons.</title>
        <authorList>
            <person name="Zhao G."/>
            <person name="Zou C."/>
            <person name="Li K."/>
            <person name="Wang K."/>
            <person name="Li T."/>
            <person name="Gao L."/>
            <person name="Zhang X."/>
            <person name="Wang H."/>
            <person name="Yang Z."/>
            <person name="Liu X."/>
            <person name="Jiang W."/>
            <person name="Mao L."/>
            <person name="Kong X."/>
            <person name="Jiao Y."/>
            <person name="Jia J."/>
        </authorList>
    </citation>
    <scope>NUCLEOTIDE SEQUENCE [LARGE SCALE GENOMIC DNA]</scope>
    <source>
        <strain evidence="5">cv. AL8/78</strain>
    </source>
</reference>
<keyword evidence="2" id="KW-0732">Signal</keyword>
<evidence type="ECO:0000313" key="4">
    <source>
        <dbReference type="EnsemblPlants" id="AET2Gv21053400.1"/>
    </source>
</evidence>
<evidence type="ECO:0000256" key="2">
    <source>
        <dbReference type="SAM" id="SignalP"/>
    </source>
</evidence>
<dbReference type="InterPro" id="IPR036312">
    <property type="entry name" value="Bifun_inhib/LTP/seed_sf"/>
</dbReference>
<dbReference type="GO" id="GO:0006869">
    <property type="term" value="P:lipid transport"/>
    <property type="evidence" value="ECO:0007669"/>
    <property type="project" value="InterPro"/>
</dbReference>
<evidence type="ECO:0000259" key="3">
    <source>
        <dbReference type="SMART" id="SM00499"/>
    </source>
</evidence>
<keyword evidence="1" id="KW-0446">Lipid-binding</keyword>
<reference evidence="5" key="1">
    <citation type="journal article" date="2014" name="Science">
        <title>Ancient hybridizations among the ancestral genomes of bread wheat.</title>
        <authorList>
            <consortium name="International Wheat Genome Sequencing Consortium,"/>
            <person name="Marcussen T."/>
            <person name="Sandve S.R."/>
            <person name="Heier L."/>
            <person name="Spannagl M."/>
            <person name="Pfeifer M."/>
            <person name="Jakobsen K.S."/>
            <person name="Wulff B.B."/>
            <person name="Steuernagel B."/>
            <person name="Mayer K.F."/>
            <person name="Olsen O.A."/>
        </authorList>
    </citation>
    <scope>NUCLEOTIDE SEQUENCE [LARGE SCALE GENOMIC DNA]</scope>
    <source>
        <strain evidence="5">cv. AL8/78</strain>
    </source>
</reference>
<organism evidence="4 5">
    <name type="scientific">Aegilops tauschii subsp. strangulata</name>
    <name type="common">Goatgrass</name>
    <dbReference type="NCBI Taxonomy" id="200361"/>
    <lineage>
        <taxon>Eukaryota</taxon>
        <taxon>Viridiplantae</taxon>
        <taxon>Streptophyta</taxon>
        <taxon>Embryophyta</taxon>
        <taxon>Tracheophyta</taxon>
        <taxon>Spermatophyta</taxon>
        <taxon>Magnoliopsida</taxon>
        <taxon>Liliopsida</taxon>
        <taxon>Poales</taxon>
        <taxon>Poaceae</taxon>
        <taxon>BOP clade</taxon>
        <taxon>Pooideae</taxon>
        <taxon>Triticodae</taxon>
        <taxon>Triticeae</taxon>
        <taxon>Triticinae</taxon>
        <taxon>Aegilops</taxon>
    </lineage>
</organism>
<dbReference type="EnsemblPlants" id="AET2Gv21053400.1">
    <property type="protein sequence ID" value="AET2Gv21053400.1"/>
    <property type="gene ID" value="AET2Gv21053400"/>
</dbReference>
<dbReference type="PRINTS" id="PR00382">
    <property type="entry name" value="LIPIDTRNSFER"/>
</dbReference>
<dbReference type="PANTHER" id="PTHR33076">
    <property type="entry name" value="NON-SPECIFIC LIPID-TRANSFER PROTEIN 2-RELATED"/>
    <property type="match status" value="1"/>
</dbReference>
<keyword evidence="5" id="KW-1185">Reference proteome</keyword>
<dbReference type="InterPro" id="IPR000528">
    <property type="entry name" value="Plant_nsLTP"/>
</dbReference>
<dbReference type="Gene3D" id="1.10.110.10">
    <property type="entry name" value="Plant lipid-transfer and hydrophobic proteins"/>
    <property type="match status" value="1"/>
</dbReference>
<dbReference type="SUPFAM" id="SSF47699">
    <property type="entry name" value="Bifunctional inhibitor/lipid-transfer protein/seed storage 2S albumin"/>
    <property type="match status" value="1"/>
</dbReference>